<name>A0A4E0RRE3_FASHE</name>
<proteinExistence type="predicted"/>
<comment type="caution">
    <text evidence="1">The sequence shown here is derived from an EMBL/GenBank/DDBJ whole genome shotgun (WGS) entry which is preliminary data.</text>
</comment>
<evidence type="ECO:0000313" key="1">
    <source>
        <dbReference type="EMBL" id="THD28544.1"/>
    </source>
</evidence>
<dbReference type="AlphaFoldDB" id="A0A4E0RRE3"/>
<evidence type="ECO:0000313" key="2">
    <source>
        <dbReference type="Proteomes" id="UP000230066"/>
    </source>
</evidence>
<protein>
    <submittedName>
        <fullName evidence="1">Uncharacterized protein</fullName>
    </submittedName>
</protein>
<sequence>MVLLGIRTALKSGDLTLADKVYGKKLHLFDQFKQSDSSSSTTDQSDYVDRLKTYLCEELTTTTFTKYHPDDREIGCMIRSDNLTAKRVDDS</sequence>
<organism evidence="1 2">
    <name type="scientific">Fasciola hepatica</name>
    <name type="common">Liver fluke</name>
    <dbReference type="NCBI Taxonomy" id="6192"/>
    <lineage>
        <taxon>Eukaryota</taxon>
        <taxon>Metazoa</taxon>
        <taxon>Spiralia</taxon>
        <taxon>Lophotrochozoa</taxon>
        <taxon>Platyhelminthes</taxon>
        <taxon>Trematoda</taxon>
        <taxon>Digenea</taxon>
        <taxon>Plagiorchiida</taxon>
        <taxon>Echinostomata</taxon>
        <taxon>Echinostomatoidea</taxon>
        <taxon>Fasciolidae</taxon>
        <taxon>Fasciola</taxon>
    </lineage>
</organism>
<accession>A0A4E0RRE3</accession>
<gene>
    <name evidence="1" type="ORF">D915_000591</name>
</gene>
<reference evidence="1" key="1">
    <citation type="submission" date="2019-03" db="EMBL/GenBank/DDBJ databases">
        <title>Improved annotation for the trematode Fasciola hepatica.</title>
        <authorList>
            <person name="Choi Y.-J."/>
            <person name="Martin J."/>
            <person name="Mitreva M."/>
        </authorList>
    </citation>
    <scope>NUCLEOTIDE SEQUENCE [LARGE SCALE GENOMIC DNA]</scope>
</reference>
<dbReference type="Proteomes" id="UP000230066">
    <property type="component" value="Unassembled WGS sequence"/>
</dbReference>
<keyword evidence="2" id="KW-1185">Reference proteome</keyword>
<dbReference type="EMBL" id="JXXN02000123">
    <property type="protein sequence ID" value="THD28544.1"/>
    <property type="molecule type" value="Genomic_DNA"/>
</dbReference>